<sequence>MTDDEFLDALDDCTLPPKAFDHRGHVRLAYLSSIDADFPTALARVQRSIRTYAAALGKSDKYHETITVAFLALVRQRLWESGPGADFEEFESAHPDLFDADLLSRHYTPETLGSPIARQTFVLPDARD</sequence>
<gene>
    <name evidence="1" type="ORF">R2Q92_00370</name>
</gene>
<reference evidence="1 2" key="1">
    <citation type="submission" date="2023-10" db="EMBL/GenBank/DDBJ databases">
        <title>Microbacterium xanthum sp. nov., isolated from seaweed.</title>
        <authorList>
            <person name="Lee S.D."/>
        </authorList>
    </citation>
    <scope>NUCLEOTIDE SEQUENCE [LARGE SCALE GENOMIC DNA]</scope>
    <source>
        <strain evidence="1 2">KCTC 19124</strain>
    </source>
</reference>
<proteinExistence type="predicted"/>
<protein>
    <submittedName>
        <fullName evidence="1">Uncharacterized protein</fullName>
    </submittedName>
</protein>
<name>A0ABU5N2G9_9MICO</name>
<comment type="caution">
    <text evidence="1">The sequence shown here is derived from an EMBL/GenBank/DDBJ whole genome shotgun (WGS) entry which is preliminary data.</text>
</comment>
<accession>A0ABU5N2G9</accession>
<dbReference type="Proteomes" id="UP001291912">
    <property type="component" value="Unassembled WGS sequence"/>
</dbReference>
<dbReference type="EMBL" id="JAWJYN010000001">
    <property type="protein sequence ID" value="MDZ8160273.1"/>
    <property type="molecule type" value="Genomic_DNA"/>
</dbReference>
<evidence type="ECO:0000313" key="2">
    <source>
        <dbReference type="Proteomes" id="UP001291912"/>
    </source>
</evidence>
<organism evidence="1 2">
    <name type="scientific">Microbacterium aquimaris</name>
    <dbReference type="NCBI Taxonomy" id="459816"/>
    <lineage>
        <taxon>Bacteria</taxon>
        <taxon>Bacillati</taxon>
        <taxon>Actinomycetota</taxon>
        <taxon>Actinomycetes</taxon>
        <taxon>Micrococcales</taxon>
        <taxon>Microbacteriaceae</taxon>
        <taxon>Microbacterium</taxon>
    </lineage>
</organism>
<evidence type="ECO:0000313" key="1">
    <source>
        <dbReference type="EMBL" id="MDZ8160273.1"/>
    </source>
</evidence>
<keyword evidence="2" id="KW-1185">Reference proteome</keyword>
<dbReference type="RefSeq" id="WP_194423021.1">
    <property type="nucleotide sequence ID" value="NZ_BAAAPT010000001.1"/>
</dbReference>